<keyword evidence="2" id="KW-1185">Reference proteome</keyword>
<protein>
    <submittedName>
        <fullName evidence="1">Uncharacterized protein</fullName>
    </submittedName>
</protein>
<sequence>MGYPLVKLNTQVNWEAFQPDLARVHAKERKSNAGAKPIDVALMFKMLGLQHGMAIPIYFAGPVVKYHEDHTLPGACIASLVLVWGMPAADAAATIWCGRAIVEMPSALVTLGYIADAQSILIYLIATQQADGHWLQN</sequence>
<dbReference type="Proteomes" id="UP000839052">
    <property type="component" value="Chromosome"/>
</dbReference>
<gene>
    <name evidence="1" type="ORF">NTG6680_0818</name>
</gene>
<organism evidence="1 2">
    <name type="scientific">Candidatus Nitrotoga arctica</name>
    <dbReference type="NCBI Taxonomy" id="453162"/>
    <lineage>
        <taxon>Bacteria</taxon>
        <taxon>Pseudomonadati</taxon>
        <taxon>Pseudomonadota</taxon>
        <taxon>Betaproteobacteria</taxon>
        <taxon>Nitrosomonadales</taxon>
        <taxon>Gallionellaceae</taxon>
        <taxon>Candidatus Nitrotoga</taxon>
    </lineage>
</organism>
<evidence type="ECO:0000313" key="1">
    <source>
        <dbReference type="EMBL" id="CAG9932071.1"/>
    </source>
</evidence>
<name>A0ABM8YX59_9PROT</name>
<dbReference type="Gene3D" id="1.50.10.10">
    <property type="match status" value="1"/>
</dbReference>
<evidence type="ECO:0000313" key="2">
    <source>
        <dbReference type="Proteomes" id="UP000839052"/>
    </source>
</evidence>
<dbReference type="EMBL" id="OU912926">
    <property type="protein sequence ID" value="CAG9932071.1"/>
    <property type="molecule type" value="Genomic_DNA"/>
</dbReference>
<dbReference type="InterPro" id="IPR012341">
    <property type="entry name" value="6hp_glycosidase-like_sf"/>
</dbReference>
<accession>A0ABM8YX59</accession>
<proteinExistence type="predicted"/>
<reference evidence="1 2" key="1">
    <citation type="submission" date="2021-10" db="EMBL/GenBank/DDBJ databases">
        <authorList>
            <person name="Koch H."/>
        </authorList>
    </citation>
    <scope>NUCLEOTIDE SEQUENCE [LARGE SCALE GENOMIC DNA]</scope>
    <source>
        <strain evidence="1">6680</strain>
    </source>
</reference>